<protein>
    <submittedName>
        <fullName evidence="3">Uncharacterized protein</fullName>
    </submittedName>
</protein>
<gene>
    <name evidence="3" type="ORF">HHI36_006077</name>
</gene>
<sequence>MKVFKNCCRFFIAVQYRQLYCTPHLTTVIKVKEQEETDSAITPKNGKRNIIRNVQSLLDISYIKALNIVNENTKLVERNTQFLTENYAILKENGIDNRIIMKYPMLLGVPFLDEAVRDLKTLPYPLSDTIVLSGLVKPKLDKLINSYKKQDDKIELLSKSLQIPPDEVCETLYNRDFLISRNSEALGELLKLITDVGIPMEELRKDLWVLKYSAEKVRLRLNLIKDLNIDLPKPWMIRSPISVIENYARRRTDNREILGNDSLVEYLSKKLECTEAQAKYLIDRIPALTTKKLRTLSDIINFLYSKGFEPYHIIRVPKILVHSVETIKSRLEQLEKAGVRVESLYIFIKTQKQFIHYFETLVKKKTI</sequence>
<reference evidence="3 4" key="1">
    <citation type="journal article" date="2021" name="BMC Biol.">
        <title>Horizontally acquired antibacterial genes associated with adaptive radiation of ladybird beetles.</title>
        <authorList>
            <person name="Li H.S."/>
            <person name="Tang X.F."/>
            <person name="Huang Y.H."/>
            <person name="Xu Z.Y."/>
            <person name="Chen M.L."/>
            <person name="Du X.Y."/>
            <person name="Qiu B.Y."/>
            <person name="Chen P.T."/>
            <person name="Zhang W."/>
            <person name="Slipinski A."/>
            <person name="Escalona H.E."/>
            <person name="Waterhouse R.M."/>
            <person name="Zwick A."/>
            <person name="Pang H."/>
        </authorList>
    </citation>
    <scope>NUCLEOTIDE SEQUENCE [LARGE SCALE GENOMIC DNA]</scope>
    <source>
        <strain evidence="3">SYSU2018</strain>
    </source>
</reference>
<comment type="caution">
    <text evidence="3">The sequence shown here is derived from an EMBL/GenBank/DDBJ whole genome shotgun (WGS) entry which is preliminary data.</text>
</comment>
<proteinExistence type="inferred from homology"/>
<evidence type="ECO:0000313" key="3">
    <source>
        <dbReference type="EMBL" id="KAL3282919.1"/>
    </source>
</evidence>
<dbReference type="Proteomes" id="UP001516400">
    <property type="component" value="Unassembled WGS sequence"/>
</dbReference>
<name>A0ABD2NW61_9CUCU</name>
<dbReference type="PANTHER" id="PTHR15437:SF6">
    <property type="entry name" value="TRANSCRIPTION TERMINATION FACTOR, MITOCHONDRIAL"/>
    <property type="match status" value="1"/>
</dbReference>
<dbReference type="EMBL" id="JABFTP020000144">
    <property type="protein sequence ID" value="KAL3282919.1"/>
    <property type="molecule type" value="Genomic_DNA"/>
</dbReference>
<dbReference type="PANTHER" id="PTHR15437">
    <property type="entry name" value="TRANSCRIPTION TERMINATION FACTOR, MITOCHONDRIAL"/>
    <property type="match status" value="1"/>
</dbReference>
<dbReference type="Gene3D" id="1.25.70.10">
    <property type="entry name" value="Transcription termination factor 3, mitochondrial"/>
    <property type="match status" value="1"/>
</dbReference>
<comment type="similarity">
    <text evidence="1">Belongs to the mTERF family.</text>
</comment>
<evidence type="ECO:0000313" key="4">
    <source>
        <dbReference type="Proteomes" id="UP001516400"/>
    </source>
</evidence>
<dbReference type="InterPro" id="IPR003690">
    <property type="entry name" value="MTERF"/>
</dbReference>
<dbReference type="InterPro" id="IPR038538">
    <property type="entry name" value="MTERF_sf"/>
</dbReference>
<keyword evidence="4" id="KW-1185">Reference proteome</keyword>
<evidence type="ECO:0000256" key="1">
    <source>
        <dbReference type="ARBA" id="ARBA00007692"/>
    </source>
</evidence>
<dbReference type="AlphaFoldDB" id="A0ABD2NW61"/>
<keyword evidence="2" id="KW-0809">Transit peptide</keyword>
<evidence type="ECO:0000256" key="2">
    <source>
        <dbReference type="ARBA" id="ARBA00022946"/>
    </source>
</evidence>
<dbReference type="SMART" id="SM00733">
    <property type="entry name" value="Mterf"/>
    <property type="match status" value="4"/>
</dbReference>
<organism evidence="3 4">
    <name type="scientific">Cryptolaemus montrouzieri</name>
    <dbReference type="NCBI Taxonomy" id="559131"/>
    <lineage>
        <taxon>Eukaryota</taxon>
        <taxon>Metazoa</taxon>
        <taxon>Ecdysozoa</taxon>
        <taxon>Arthropoda</taxon>
        <taxon>Hexapoda</taxon>
        <taxon>Insecta</taxon>
        <taxon>Pterygota</taxon>
        <taxon>Neoptera</taxon>
        <taxon>Endopterygota</taxon>
        <taxon>Coleoptera</taxon>
        <taxon>Polyphaga</taxon>
        <taxon>Cucujiformia</taxon>
        <taxon>Coccinelloidea</taxon>
        <taxon>Coccinellidae</taxon>
        <taxon>Scymninae</taxon>
        <taxon>Scymnini</taxon>
        <taxon>Cryptolaemus</taxon>
    </lineage>
</organism>
<accession>A0ABD2NW61</accession>